<keyword evidence="5" id="KW-1133">Transmembrane helix</keyword>
<dbReference type="Proteomes" id="UP000000600">
    <property type="component" value="Unassembled WGS sequence"/>
</dbReference>
<dbReference type="KEGG" id="ptm:GSPATT00015296001"/>
<proteinExistence type="predicted"/>
<dbReference type="CDD" id="cd00167">
    <property type="entry name" value="SANT"/>
    <property type="match status" value="3"/>
</dbReference>
<gene>
    <name evidence="9" type="ORF">GSPATT00015296001</name>
</gene>
<evidence type="ECO:0000256" key="4">
    <source>
        <dbReference type="ARBA" id="ARBA00023242"/>
    </source>
</evidence>
<keyword evidence="10" id="KW-1185">Reference proteome</keyword>
<dbReference type="PROSITE" id="PS51294">
    <property type="entry name" value="HTH_MYB"/>
    <property type="match status" value="3"/>
</dbReference>
<evidence type="ECO:0000256" key="1">
    <source>
        <dbReference type="ARBA" id="ARBA00023015"/>
    </source>
</evidence>
<organism evidence="9 10">
    <name type="scientific">Paramecium tetraurelia</name>
    <dbReference type="NCBI Taxonomy" id="5888"/>
    <lineage>
        <taxon>Eukaryota</taxon>
        <taxon>Sar</taxon>
        <taxon>Alveolata</taxon>
        <taxon>Ciliophora</taxon>
        <taxon>Intramacronucleata</taxon>
        <taxon>Oligohymenophorea</taxon>
        <taxon>Peniculida</taxon>
        <taxon>Parameciidae</taxon>
        <taxon>Paramecium</taxon>
    </lineage>
</organism>
<accession>A0DBI4</accession>
<dbReference type="GeneID" id="5033583"/>
<keyword evidence="3" id="KW-0804">Transcription</keyword>
<keyword evidence="2" id="KW-0238">DNA-binding</keyword>
<feature type="domain" description="Myb-like" evidence="6">
    <location>
        <begin position="71"/>
        <end position="113"/>
    </location>
</feature>
<dbReference type="RefSeq" id="XP_001447798.1">
    <property type="nucleotide sequence ID" value="XM_001447761.2"/>
</dbReference>
<evidence type="ECO:0000259" key="8">
    <source>
        <dbReference type="PROSITE" id="PS51294"/>
    </source>
</evidence>
<dbReference type="Pfam" id="PF13921">
    <property type="entry name" value="Myb_DNA-bind_6"/>
    <property type="match status" value="1"/>
</dbReference>
<dbReference type="InterPro" id="IPR009057">
    <property type="entry name" value="Homeodomain-like_sf"/>
</dbReference>
<keyword evidence="5" id="KW-0472">Membrane</keyword>
<dbReference type="PROSITE" id="PS50090">
    <property type="entry name" value="MYB_LIKE"/>
    <property type="match status" value="3"/>
</dbReference>
<dbReference type="InterPro" id="IPR001005">
    <property type="entry name" value="SANT/Myb"/>
</dbReference>
<dbReference type="HOGENOM" id="CLU_028567_26_0_1"/>
<dbReference type="Gene3D" id="1.10.10.60">
    <property type="entry name" value="Homeodomain-like"/>
    <property type="match status" value="3"/>
</dbReference>
<dbReference type="GO" id="GO:0005634">
    <property type="term" value="C:nucleus"/>
    <property type="evidence" value="ECO:0000318"/>
    <property type="project" value="GO_Central"/>
</dbReference>
<reference evidence="9 10" key="1">
    <citation type="journal article" date="2006" name="Nature">
        <title>Global trends of whole-genome duplications revealed by the ciliate Paramecium tetraurelia.</title>
        <authorList>
            <consortium name="Genoscope"/>
            <person name="Aury J.-M."/>
            <person name="Jaillon O."/>
            <person name="Duret L."/>
            <person name="Noel B."/>
            <person name="Jubin C."/>
            <person name="Porcel B.M."/>
            <person name="Segurens B."/>
            <person name="Daubin V."/>
            <person name="Anthouard V."/>
            <person name="Aiach N."/>
            <person name="Arnaiz O."/>
            <person name="Billaut A."/>
            <person name="Beisson J."/>
            <person name="Blanc I."/>
            <person name="Bouhouche K."/>
            <person name="Camara F."/>
            <person name="Duharcourt S."/>
            <person name="Guigo R."/>
            <person name="Gogendeau D."/>
            <person name="Katinka M."/>
            <person name="Keller A.-M."/>
            <person name="Kissmehl R."/>
            <person name="Klotz C."/>
            <person name="Koll F."/>
            <person name="Le Moue A."/>
            <person name="Lepere C."/>
            <person name="Malinsky S."/>
            <person name="Nowacki M."/>
            <person name="Nowak J.K."/>
            <person name="Plattner H."/>
            <person name="Poulain J."/>
            <person name="Ruiz F."/>
            <person name="Serrano V."/>
            <person name="Zagulski M."/>
            <person name="Dessen P."/>
            <person name="Betermier M."/>
            <person name="Weissenbach J."/>
            <person name="Scarpelli C."/>
            <person name="Schachter V."/>
            <person name="Sperling L."/>
            <person name="Meyer E."/>
            <person name="Cohen J."/>
            <person name="Wincker P."/>
        </authorList>
    </citation>
    <scope>NUCLEOTIDE SEQUENCE [LARGE SCALE GENOMIC DNA]</scope>
    <source>
        <strain evidence="9 10">Stock d4-2</strain>
    </source>
</reference>
<feature type="domain" description="Myb-like" evidence="6">
    <location>
        <begin position="166"/>
        <end position="216"/>
    </location>
</feature>
<dbReference type="EMBL" id="CT868363">
    <property type="protein sequence ID" value="CAK80401.1"/>
    <property type="molecule type" value="Genomic_DNA"/>
</dbReference>
<feature type="domain" description="HTH myb-type" evidence="8">
    <location>
        <begin position="120"/>
        <end position="160"/>
    </location>
</feature>
<feature type="domain" description="SANT" evidence="7">
    <location>
        <begin position="118"/>
        <end position="171"/>
    </location>
</feature>
<dbReference type="FunCoup" id="A0DBI4">
    <property type="interactions" value="2"/>
</dbReference>
<evidence type="ECO:0008006" key="11">
    <source>
        <dbReference type="Google" id="ProtNLM"/>
    </source>
</evidence>
<dbReference type="InterPro" id="IPR051575">
    <property type="entry name" value="Myb-like_DNA-bd"/>
</dbReference>
<dbReference type="GO" id="GO:0000981">
    <property type="term" value="F:DNA-binding transcription factor activity, RNA polymerase II-specific"/>
    <property type="evidence" value="ECO:0000318"/>
    <property type="project" value="GO_Central"/>
</dbReference>
<evidence type="ECO:0000256" key="2">
    <source>
        <dbReference type="ARBA" id="ARBA00023125"/>
    </source>
</evidence>
<evidence type="ECO:0000313" key="10">
    <source>
        <dbReference type="Proteomes" id="UP000000600"/>
    </source>
</evidence>
<evidence type="ECO:0000313" key="9">
    <source>
        <dbReference type="EMBL" id="CAK80401.1"/>
    </source>
</evidence>
<dbReference type="GO" id="GO:0000978">
    <property type="term" value="F:RNA polymerase II cis-regulatory region sequence-specific DNA binding"/>
    <property type="evidence" value="ECO:0000318"/>
    <property type="project" value="GO_Central"/>
</dbReference>
<dbReference type="InParanoid" id="A0DBI4"/>
<dbReference type="SUPFAM" id="SSF46689">
    <property type="entry name" value="Homeodomain-like"/>
    <property type="match status" value="2"/>
</dbReference>
<keyword evidence="5" id="KW-0812">Transmembrane</keyword>
<feature type="domain" description="HTH myb-type" evidence="8">
    <location>
        <begin position="67"/>
        <end position="117"/>
    </location>
</feature>
<evidence type="ECO:0000259" key="6">
    <source>
        <dbReference type="PROSITE" id="PS50090"/>
    </source>
</evidence>
<dbReference type="PROSITE" id="PS51293">
    <property type="entry name" value="SANT"/>
    <property type="match status" value="1"/>
</dbReference>
<feature type="domain" description="HTH myb-type" evidence="8">
    <location>
        <begin position="166"/>
        <end position="220"/>
    </location>
</feature>
<feature type="transmembrane region" description="Helical" evidence="5">
    <location>
        <begin position="9"/>
        <end position="29"/>
    </location>
</feature>
<dbReference type="Pfam" id="PF00249">
    <property type="entry name" value="Myb_DNA-binding"/>
    <property type="match status" value="1"/>
</dbReference>
<dbReference type="OrthoDB" id="2143914at2759"/>
<keyword evidence="4" id="KW-0539">Nucleus</keyword>
<evidence type="ECO:0000256" key="3">
    <source>
        <dbReference type="ARBA" id="ARBA00023163"/>
    </source>
</evidence>
<name>A0DBI4_PARTE</name>
<dbReference type="AlphaFoldDB" id="A0DBI4"/>
<dbReference type="GO" id="GO:0006355">
    <property type="term" value="P:regulation of DNA-templated transcription"/>
    <property type="evidence" value="ECO:0000318"/>
    <property type="project" value="GO_Central"/>
</dbReference>
<dbReference type="OMA" id="PHWAQIA"/>
<dbReference type="eggNOG" id="KOG0048">
    <property type="taxonomic scope" value="Eukaryota"/>
</dbReference>
<dbReference type="InterPro" id="IPR017930">
    <property type="entry name" value="Myb_dom"/>
</dbReference>
<keyword evidence="1" id="KW-0805">Transcription regulation</keyword>
<dbReference type="InterPro" id="IPR017884">
    <property type="entry name" value="SANT_dom"/>
</dbReference>
<dbReference type="PANTHER" id="PTHR46621">
    <property type="entry name" value="SNRNA-ACTIVATING PROTEIN COMPLEX SUBUNIT 4"/>
    <property type="match status" value="1"/>
</dbReference>
<dbReference type="PANTHER" id="PTHR46621:SF1">
    <property type="entry name" value="SNRNA-ACTIVATING PROTEIN COMPLEX SUBUNIT 4"/>
    <property type="match status" value="1"/>
</dbReference>
<protein>
    <recommendedName>
        <fullName evidence="11">Myb-like DNA-binding domain containing protein</fullName>
    </recommendedName>
</protein>
<dbReference type="SMART" id="SM00717">
    <property type="entry name" value="SANT"/>
    <property type="match status" value="3"/>
</dbReference>
<evidence type="ECO:0000256" key="5">
    <source>
        <dbReference type="SAM" id="Phobius"/>
    </source>
</evidence>
<evidence type="ECO:0000259" key="7">
    <source>
        <dbReference type="PROSITE" id="PS51293"/>
    </source>
</evidence>
<sequence>MESFVQRLLIYSMFINPVNSMFFCLPYFYSFQLPQPLVKEEASDTEKEQTVENIQEQTNASGIVRGKGQLWSKEEVDNLVKYYKQYHGDWKKVIKHLKGRNISQCSQKFRKLQDQDKRTKSKWSSLEDKILLEGYEQFGRQWIKIAEKLPGRTSKQVRDRYVNQINPILNHKEWSEGEDQIIMKEFQQNGPHWAQIAKQLNNRSENQVKNRFYYTIHKKYNGELHPYLKIQN</sequence>
<dbReference type="STRING" id="5888.A0DBI4"/>
<feature type="domain" description="Myb-like" evidence="6">
    <location>
        <begin position="115"/>
        <end position="165"/>
    </location>
</feature>